<dbReference type="GeneID" id="17295148"/>
<dbReference type="HOGENOM" id="CLU_954572_0_0_1"/>
<dbReference type="EnsemblProtists" id="EKX38353">
    <property type="protein sequence ID" value="EKX38353"/>
    <property type="gene ID" value="GUITHDRAFT_115496"/>
</dbReference>
<dbReference type="eggNOG" id="KOG2793">
    <property type="taxonomic scope" value="Eukaryota"/>
</dbReference>
<dbReference type="InterPro" id="IPR029063">
    <property type="entry name" value="SAM-dependent_MTases_sf"/>
</dbReference>
<dbReference type="PANTHER" id="PTHR14614:SF132">
    <property type="entry name" value="PROTEIN-LYSINE METHYLTRANSFERASE C42C1.13"/>
    <property type="match status" value="1"/>
</dbReference>
<organism evidence="1">
    <name type="scientific">Guillardia theta (strain CCMP2712)</name>
    <name type="common">Cryptophyte</name>
    <dbReference type="NCBI Taxonomy" id="905079"/>
    <lineage>
        <taxon>Eukaryota</taxon>
        <taxon>Cryptophyceae</taxon>
        <taxon>Pyrenomonadales</taxon>
        <taxon>Geminigeraceae</taxon>
        <taxon>Guillardia</taxon>
    </lineage>
</organism>
<dbReference type="AlphaFoldDB" id="L1IQ34"/>
<dbReference type="RefSeq" id="XP_005825333.1">
    <property type="nucleotide sequence ID" value="XM_005825276.1"/>
</dbReference>
<evidence type="ECO:0000313" key="2">
    <source>
        <dbReference type="EnsemblProtists" id="EKX38353"/>
    </source>
</evidence>
<dbReference type="InterPro" id="IPR019410">
    <property type="entry name" value="Methyltransf_16"/>
</dbReference>
<dbReference type="KEGG" id="gtt:GUITHDRAFT_115496"/>
<reference evidence="1 3" key="1">
    <citation type="journal article" date="2012" name="Nature">
        <title>Algal genomes reveal evolutionary mosaicism and the fate of nucleomorphs.</title>
        <authorList>
            <consortium name="DOE Joint Genome Institute"/>
            <person name="Curtis B.A."/>
            <person name="Tanifuji G."/>
            <person name="Burki F."/>
            <person name="Gruber A."/>
            <person name="Irimia M."/>
            <person name="Maruyama S."/>
            <person name="Arias M.C."/>
            <person name="Ball S.G."/>
            <person name="Gile G.H."/>
            <person name="Hirakawa Y."/>
            <person name="Hopkins J.F."/>
            <person name="Kuo A."/>
            <person name="Rensing S.A."/>
            <person name="Schmutz J."/>
            <person name="Symeonidi A."/>
            <person name="Elias M."/>
            <person name="Eveleigh R.J."/>
            <person name="Herman E.K."/>
            <person name="Klute M.J."/>
            <person name="Nakayama T."/>
            <person name="Obornik M."/>
            <person name="Reyes-Prieto A."/>
            <person name="Armbrust E.V."/>
            <person name="Aves S.J."/>
            <person name="Beiko R.G."/>
            <person name="Coutinho P."/>
            <person name="Dacks J.B."/>
            <person name="Durnford D.G."/>
            <person name="Fast N.M."/>
            <person name="Green B.R."/>
            <person name="Grisdale C.J."/>
            <person name="Hempel F."/>
            <person name="Henrissat B."/>
            <person name="Hoppner M.P."/>
            <person name="Ishida K."/>
            <person name="Kim E."/>
            <person name="Koreny L."/>
            <person name="Kroth P.G."/>
            <person name="Liu Y."/>
            <person name="Malik S.B."/>
            <person name="Maier U.G."/>
            <person name="McRose D."/>
            <person name="Mock T."/>
            <person name="Neilson J.A."/>
            <person name="Onodera N.T."/>
            <person name="Poole A.M."/>
            <person name="Pritham E.J."/>
            <person name="Richards T.A."/>
            <person name="Rocap G."/>
            <person name="Roy S.W."/>
            <person name="Sarai C."/>
            <person name="Schaack S."/>
            <person name="Shirato S."/>
            <person name="Slamovits C.H."/>
            <person name="Spencer D.F."/>
            <person name="Suzuki S."/>
            <person name="Worden A.Z."/>
            <person name="Zauner S."/>
            <person name="Barry K."/>
            <person name="Bell C."/>
            <person name="Bharti A.K."/>
            <person name="Crow J.A."/>
            <person name="Grimwood J."/>
            <person name="Kramer R."/>
            <person name="Lindquist E."/>
            <person name="Lucas S."/>
            <person name="Salamov A."/>
            <person name="McFadden G.I."/>
            <person name="Lane C.E."/>
            <person name="Keeling P.J."/>
            <person name="Gray M.W."/>
            <person name="Grigoriev I.V."/>
            <person name="Archibald J.M."/>
        </authorList>
    </citation>
    <scope>NUCLEOTIDE SEQUENCE</scope>
    <source>
        <strain evidence="1 3">CCMP2712</strain>
    </source>
</reference>
<accession>L1IQ34</accession>
<dbReference type="SUPFAM" id="SSF53335">
    <property type="entry name" value="S-adenosyl-L-methionine-dependent methyltransferases"/>
    <property type="match status" value="1"/>
</dbReference>
<dbReference type="PANTHER" id="PTHR14614">
    <property type="entry name" value="HEPATOCELLULAR CARCINOMA-ASSOCIATED ANTIGEN"/>
    <property type="match status" value="1"/>
</dbReference>
<name>L1IQ34_GUITC</name>
<reference evidence="2" key="3">
    <citation type="submission" date="2015-06" db="UniProtKB">
        <authorList>
            <consortium name="EnsemblProtists"/>
        </authorList>
    </citation>
    <scope>IDENTIFICATION</scope>
</reference>
<dbReference type="PaxDb" id="55529-EKX38353"/>
<dbReference type="Pfam" id="PF10294">
    <property type="entry name" value="Methyltransf_16"/>
    <property type="match status" value="1"/>
</dbReference>
<dbReference type="Proteomes" id="UP000011087">
    <property type="component" value="Unassembled WGS sequence"/>
</dbReference>
<evidence type="ECO:0000313" key="3">
    <source>
        <dbReference type="Proteomes" id="UP000011087"/>
    </source>
</evidence>
<keyword evidence="3" id="KW-1185">Reference proteome</keyword>
<proteinExistence type="predicted"/>
<dbReference type="OrthoDB" id="407325at2759"/>
<gene>
    <name evidence="1" type="ORF">GUITHDRAFT_115496</name>
</gene>
<reference evidence="3" key="2">
    <citation type="submission" date="2012-11" db="EMBL/GenBank/DDBJ databases">
        <authorList>
            <person name="Kuo A."/>
            <person name="Curtis B.A."/>
            <person name="Tanifuji G."/>
            <person name="Burki F."/>
            <person name="Gruber A."/>
            <person name="Irimia M."/>
            <person name="Maruyama S."/>
            <person name="Arias M.C."/>
            <person name="Ball S.G."/>
            <person name="Gile G.H."/>
            <person name="Hirakawa Y."/>
            <person name="Hopkins J.F."/>
            <person name="Rensing S.A."/>
            <person name="Schmutz J."/>
            <person name="Symeonidi A."/>
            <person name="Elias M."/>
            <person name="Eveleigh R.J."/>
            <person name="Herman E.K."/>
            <person name="Klute M.J."/>
            <person name="Nakayama T."/>
            <person name="Obornik M."/>
            <person name="Reyes-Prieto A."/>
            <person name="Armbrust E.V."/>
            <person name="Aves S.J."/>
            <person name="Beiko R.G."/>
            <person name="Coutinho P."/>
            <person name="Dacks J.B."/>
            <person name="Durnford D.G."/>
            <person name="Fast N.M."/>
            <person name="Green B.R."/>
            <person name="Grisdale C."/>
            <person name="Hempe F."/>
            <person name="Henrissat B."/>
            <person name="Hoppner M.P."/>
            <person name="Ishida K.-I."/>
            <person name="Kim E."/>
            <person name="Koreny L."/>
            <person name="Kroth P.G."/>
            <person name="Liu Y."/>
            <person name="Malik S.-B."/>
            <person name="Maier U.G."/>
            <person name="McRose D."/>
            <person name="Mock T."/>
            <person name="Neilson J.A."/>
            <person name="Onodera N.T."/>
            <person name="Poole A.M."/>
            <person name="Pritham E.J."/>
            <person name="Richards T.A."/>
            <person name="Rocap G."/>
            <person name="Roy S.W."/>
            <person name="Sarai C."/>
            <person name="Schaack S."/>
            <person name="Shirato S."/>
            <person name="Slamovits C.H."/>
            <person name="Spencer D.F."/>
            <person name="Suzuki S."/>
            <person name="Worden A.Z."/>
            <person name="Zauner S."/>
            <person name="Barry K."/>
            <person name="Bell C."/>
            <person name="Bharti A.K."/>
            <person name="Crow J.A."/>
            <person name="Grimwood J."/>
            <person name="Kramer R."/>
            <person name="Lindquist E."/>
            <person name="Lucas S."/>
            <person name="Salamov A."/>
            <person name="McFadden G.I."/>
            <person name="Lane C.E."/>
            <person name="Keeling P.J."/>
            <person name="Gray M.W."/>
            <person name="Grigoriev I.V."/>
            <person name="Archibald J.M."/>
        </authorList>
    </citation>
    <scope>NUCLEOTIDE SEQUENCE</scope>
    <source>
        <strain evidence="3">CCMP2712</strain>
    </source>
</reference>
<evidence type="ECO:0000313" key="1">
    <source>
        <dbReference type="EMBL" id="EKX38353.1"/>
    </source>
</evidence>
<dbReference type="EMBL" id="JH993049">
    <property type="protein sequence ID" value="EKX38353.1"/>
    <property type="molecule type" value="Genomic_DNA"/>
</dbReference>
<protein>
    <submittedName>
        <fullName evidence="1 2">Uncharacterized protein</fullName>
    </submittedName>
</protein>
<sequence>MMSGNKNRRERTRVAIGGLHLLVFCFPAGVHPSHLKQRWNEGLMSFSFNGLSLRIDQKVGRSCGPRSHSPWWLQEDLQETFDGTGSVVWDGSIYLCELLGRGGSGGLDPSGLTIVEIGSGTGMLGILCWLSGAKRVIVCDVAEQLPLLQHNVVLNGIEPCKGLSCTREEEKRCLHVKKCEWGVEEDCAEIVREGRIDLILAADVVYGQPRSVLMKLLNSLRWLTSHKGGRIMMTWKERRGPGHENGELEKEDMWFFNECRKWFDLKEQRISGKDEEVKLIEMTTRTSEFHVL</sequence>
<dbReference type="Gene3D" id="3.40.50.150">
    <property type="entry name" value="Vaccinia Virus protein VP39"/>
    <property type="match status" value="1"/>
</dbReference>